<organism evidence="2 3">
    <name type="scientific">Mesorhizobium vachelliae</name>
    <dbReference type="NCBI Taxonomy" id="3072309"/>
    <lineage>
        <taxon>Bacteria</taxon>
        <taxon>Pseudomonadati</taxon>
        <taxon>Pseudomonadota</taxon>
        <taxon>Alphaproteobacteria</taxon>
        <taxon>Hyphomicrobiales</taxon>
        <taxon>Phyllobacteriaceae</taxon>
        <taxon>Mesorhizobium</taxon>
    </lineage>
</organism>
<evidence type="ECO:0000313" key="2">
    <source>
        <dbReference type="EMBL" id="MDX8534298.1"/>
    </source>
</evidence>
<accession>A0ABU5ACT1</accession>
<feature type="region of interest" description="Disordered" evidence="1">
    <location>
        <begin position="216"/>
        <end position="243"/>
    </location>
</feature>
<reference evidence="2 3" key="1">
    <citation type="submission" date="2023-08" db="EMBL/GenBank/DDBJ databases">
        <title>Implementing the SeqCode for naming new Mesorhizobium species isolated from Vachellia karroo root nodules.</title>
        <authorList>
            <person name="Van Lill M."/>
        </authorList>
    </citation>
    <scope>NUCLEOTIDE SEQUENCE [LARGE SCALE GENOMIC DNA]</scope>
    <source>
        <strain evidence="2 3">VK25D</strain>
    </source>
</reference>
<dbReference type="EMBL" id="JAVIIQ010000012">
    <property type="protein sequence ID" value="MDX8534298.1"/>
    <property type="molecule type" value="Genomic_DNA"/>
</dbReference>
<gene>
    <name evidence="2" type="ORF">RFM42_25130</name>
</gene>
<proteinExistence type="predicted"/>
<protein>
    <submittedName>
        <fullName evidence="2">Uncharacterized protein</fullName>
    </submittedName>
</protein>
<evidence type="ECO:0000313" key="3">
    <source>
        <dbReference type="Proteomes" id="UP001285154"/>
    </source>
</evidence>
<keyword evidence="3" id="KW-1185">Reference proteome</keyword>
<name>A0ABU5ACT1_9HYPH</name>
<comment type="caution">
    <text evidence="2">The sequence shown here is derived from an EMBL/GenBank/DDBJ whole genome shotgun (WGS) entry which is preliminary data.</text>
</comment>
<dbReference type="RefSeq" id="WP_320251727.1">
    <property type="nucleotide sequence ID" value="NZ_JAVIIQ010000012.1"/>
</dbReference>
<sequence>MVHIIPLFADQRRPDPGNAAPAEAAAPPLDPYWQEVADHYARRMARQQAFDTEIAARRLEGEIASAEADVAANAPADGEGLHHAMYGEVDPHTGRVVLKGRFDTLFDNFLKQAPPELRAGLASRKPALREAGSVRMAMQQNQRRAQYEQDHLAAAQAEELDTIAKSDPDDTATFDASRHAGLDLIAKMNLDPGSRQQAEAVWRESTARTRMEALIARDPGRATEMLSPGPAAGDRQAGDPAVDPNADLSPDGIRQLLRQARAATVTRLIDARANIDLASQNAPDAIANTGSYSGTMPSPADFAAVYGVEEGGKQYQAFGRKIDAGRQAFGMRTMPNQAIHAAMRDVEPGPGSSKEDHLRYQVTAAAALKTLRERWVDPAGYVRDVFPDVEAAWGAVTDQAGKPGIDDRESYKRAIALSVAAQRVLGVEDPRPLPRAIVQRIADGFSNESIPQADIDTAVSDFLAAAPDPGTREALSLQLDQAGLNQPADIDRITTAATGEQSPSSAAPGEPKSAVRQAAEDFGNYLSEGFESLARAPHDIGLALRDLHDSTWDFLEQLPVTPGSGAVADGRLASEAVGEAVARGLAIVRDGTAKFARPLEKFATSGSRAKSGLAADAAVARQAVETKSLVKAAEDAASRVPTGAKLEKAEVLQIIKSIARDPSKVKYQGASLGRAASKNYRKTFLDANPNLEGEVVVHHAAERQIWNRFPSIVAADEEHSLQNLRGIPKGLDNLLHKVIFRYEWDQFYTSHPQPTRQQVLDYVSYIDKKYGHLFKPPIGE</sequence>
<evidence type="ECO:0000256" key="1">
    <source>
        <dbReference type="SAM" id="MobiDB-lite"/>
    </source>
</evidence>
<dbReference type="Proteomes" id="UP001285154">
    <property type="component" value="Unassembled WGS sequence"/>
</dbReference>
<feature type="region of interest" description="Disordered" evidence="1">
    <location>
        <begin position="497"/>
        <end position="516"/>
    </location>
</feature>